<organism evidence="1">
    <name type="scientific">uncultured Caudovirales phage</name>
    <dbReference type="NCBI Taxonomy" id="2100421"/>
    <lineage>
        <taxon>Viruses</taxon>
        <taxon>Duplodnaviria</taxon>
        <taxon>Heunggongvirae</taxon>
        <taxon>Uroviricota</taxon>
        <taxon>Caudoviricetes</taxon>
        <taxon>Peduoviridae</taxon>
        <taxon>Maltschvirus</taxon>
        <taxon>Maltschvirus maltsch</taxon>
    </lineage>
</organism>
<proteinExistence type="predicted"/>
<gene>
    <name evidence="1" type="ORF">UFOVP592_10</name>
</gene>
<name>A0A6J5N234_9CAUD</name>
<dbReference type="EMBL" id="LR796558">
    <property type="protein sequence ID" value="CAB4151323.1"/>
    <property type="molecule type" value="Genomic_DNA"/>
</dbReference>
<evidence type="ECO:0000313" key="1">
    <source>
        <dbReference type="EMBL" id="CAB4151323.1"/>
    </source>
</evidence>
<reference evidence="1" key="1">
    <citation type="submission" date="2020-04" db="EMBL/GenBank/DDBJ databases">
        <authorList>
            <person name="Chiriac C."/>
            <person name="Salcher M."/>
            <person name="Ghai R."/>
            <person name="Kavagutti S V."/>
        </authorList>
    </citation>
    <scope>NUCLEOTIDE SEQUENCE</scope>
</reference>
<accession>A0A6J5N234</accession>
<sequence>MATLSINVSFFVEVEVDDSALEHDTLIIQATEKVYNTIGVNFRGVRMLSIDPATLKIGADIYDLDM</sequence>
<protein>
    <submittedName>
        <fullName evidence="1">Uncharacterized protein</fullName>
    </submittedName>
</protein>